<evidence type="ECO:0000313" key="1">
    <source>
        <dbReference type="EMBL" id="PZQ82689.1"/>
    </source>
</evidence>
<dbReference type="EMBL" id="QFQD01000030">
    <property type="protein sequence ID" value="PZQ82689.1"/>
    <property type="molecule type" value="Genomic_DNA"/>
</dbReference>
<proteinExistence type="predicted"/>
<comment type="caution">
    <text evidence="1">The sequence shown here is derived from an EMBL/GenBank/DDBJ whole genome shotgun (WGS) entry which is preliminary data.</text>
</comment>
<evidence type="ECO:0000313" key="2">
    <source>
        <dbReference type="Proteomes" id="UP000248887"/>
    </source>
</evidence>
<sequence length="72" mass="8479">MKESRHPVLLSRSELDLVTLGLWHWEDLLRTSRITGKAQKDDVRVRDCEQQIARVRNLKARMFRAKPKAVQP</sequence>
<protein>
    <submittedName>
        <fullName evidence="1">Uncharacterized protein</fullName>
    </submittedName>
</protein>
<reference evidence="1 2" key="1">
    <citation type="submission" date="2017-08" db="EMBL/GenBank/DDBJ databases">
        <title>Infants hospitalized years apart are colonized by the same room-sourced microbial strains.</title>
        <authorList>
            <person name="Brooks B."/>
            <person name="Olm M.R."/>
            <person name="Firek B.A."/>
            <person name="Baker R."/>
            <person name="Thomas B.C."/>
            <person name="Morowitz M.J."/>
            <person name="Banfield J.F."/>
        </authorList>
    </citation>
    <scope>NUCLEOTIDE SEQUENCE [LARGE SCALE GENOMIC DNA]</scope>
    <source>
        <strain evidence="1">S2_005_001_R2_27</strain>
    </source>
</reference>
<dbReference type="AlphaFoldDB" id="A0A2W5R227"/>
<name>A0A2W5R227_ANCNO</name>
<accession>A0A2W5R227</accession>
<dbReference type="Proteomes" id="UP000248887">
    <property type="component" value="Unassembled WGS sequence"/>
</dbReference>
<gene>
    <name evidence="1" type="ORF">DI549_10960</name>
</gene>
<organism evidence="1 2">
    <name type="scientific">Ancylobacter novellus</name>
    <name type="common">Thiobacillus novellus</name>
    <dbReference type="NCBI Taxonomy" id="921"/>
    <lineage>
        <taxon>Bacteria</taxon>
        <taxon>Pseudomonadati</taxon>
        <taxon>Pseudomonadota</taxon>
        <taxon>Alphaproteobacteria</taxon>
        <taxon>Hyphomicrobiales</taxon>
        <taxon>Xanthobacteraceae</taxon>
        <taxon>Ancylobacter</taxon>
    </lineage>
</organism>